<keyword evidence="5 9" id="KW-0472">Membrane</keyword>
<dbReference type="GO" id="GO:0047408">
    <property type="term" value="F:alkenylglycerophosphocholine hydrolase activity"/>
    <property type="evidence" value="ECO:0007669"/>
    <property type="project" value="UniProtKB-EC"/>
</dbReference>
<evidence type="ECO:0000256" key="4">
    <source>
        <dbReference type="ARBA" id="ARBA00022989"/>
    </source>
</evidence>
<dbReference type="AlphaFoldDB" id="A0AAV2H2C7"/>
<dbReference type="Proteomes" id="UP001497497">
    <property type="component" value="Unassembled WGS sequence"/>
</dbReference>
<organism evidence="10 11">
    <name type="scientific">Lymnaea stagnalis</name>
    <name type="common">Great pond snail</name>
    <name type="synonym">Helix stagnalis</name>
    <dbReference type="NCBI Taxonomy" id="6523"/>
    <lineage>
        <taxon>Eukaryota</taxon>
        <taxon>Metazoa</taxon>
        <taxon>Spiralia</taxon>
        <taxon>Lophotrochozoa</taxon>
        <taxon>Mollusca</taxon>
        <taxon>Gastropoda</taxon>
        <taxon>Heterobranchia</taxon>
        <taxon>Euthyneura</taxon>
        <taxon>Panpulmonata</taxon>
        <taxon>Hygrophila</taxon>
        <taxon>Lymnaeoidea</taxon>
        <taxon>Lymnaeidae</taxon>
        <taxon>Lymnaea</taxon>
    </lineage>
</organism>
<evidence type="ECO:0000256" key="7">
    <source>
        <dbReference type="ARBA" id="ARBA00049458"/>
    </source>
</evidence>
<dbReference type="InterPro" id="IPR012506">
    <property type="entry name" value="TMEM86B-like"/>
</dbReference>
<proteinExistence type="inferred from homology"/>
<keyword evidence="4 9" id="KW-1133">Transmembrane helix</keyword>
<evidence type="ECO:0000256" key="5">
    <source>
        <dbReference type="ARBA" id="ARBA00023136"/>
    </source>
</evidence>
<feature type="transmembrane region" description="Helical" evidence="9">
    <location>
        <begin position="9"/>
        <end position="27"/>
    </location>
</feature>
<comment type="catalytic activity">
    <reaction evidence="8">
        <text>a 1-O-(1Z-alkenyl)-sn-glycero-3-phosphocholine + H2O = a 2,3-saturated aldehyde + sn-glycerol 3-phosphocholine</text>
        <dbReference type="Rhea" id="RHEA:22544"/>
        <dbReference type="ChEBI" id="CHEBI:15377"/>
        <dbReference type="ChEBI" id="CHEBI:16870"/>
        <dbReference type="ChEBI" id="CHEBI:73359"/>
        <dbReference type="ChEBI" id="CHEBI:77287"/>
        <dbReference type="EC" id="3.3.2.2"/>
    </reaction>
</comment>
<comment type="caution">
    <text evidence="10">The sequence shown here is derived from an EMBL/GenBank/DDBJ whole genome shotgun (WGS) entry which is preliminary data.</text>
</comment>
<reference evidence="10 11" key="1">
    <citation type="submission" date="2024-04" db="EMBL/GenBank/DDBJ databases">
        <authorList>
            <consortium name="Genoscope - CEA"/>
            <person name="William W."/>
        </authorList>
    </citation>
    <scope>NUCLEOTIDE SEQUENCE [LARGE SCALE GENOMIC DNA]</scope>
</reference>
<comment type="catalytic activity">
    <reaction evidence="7">
        <text>a 1-O-(1Z-alkenyl)-sn-glycero-3-phosphoethanolamine + H2O = a 2,3-saturated aldehyde + sn-glycero-3-phosphoethanolamine</text>
        <dbReference type="Rhea" id="RHEA:16905"/>
        <dbReference type="ChEBI" id="CHEBI:15377"/>
        <dbReference type="ChEBI" id="CHEBI:73359"/>
        <dbReference type="ChEBI" id="CHEBI:77288"/>
        <dbReference type="ChEBI" id="CHEBI:143890"/>
        <dbReference type="EC" id="3.3.2.2"/>
    </reaction>
</comment>
<dbReference type="EC" id="3.3.2.2" evidence="6"/>
<protein>
    <recommendedName>
        <fullName evidence="6">lysoplasmalogenase</fullName>
        <ecNumber evidence="6">3.3.2.2</ecNumber>
    </recommendedName>
</protein>
<feature type="transmembrane region" description="Helical" evidence="9">
    <location>
        <begin position="94"/>
        <end position="116"/>
    </location>
</feature>
<accession>A0AAV2H2C7</accession>
<evidence type="ECO:0000256" key="2">
    <source>
        <dbReference type="ARBA" id="ARBA00007375"/>
    </source>
</evidence>
<evidence type="ECO:0000256" key="9">
    <source>
        <dbReference type="SAM" id="Phobius"/>
    </source>
</evidence>
<dbReference type="EMBL" id="CAXITT010000022">
    <property type="protein sequence ID" value="CAL1527775.1"/>
    <property type="molecule type" value="Genomic_DNA"/>
</dbReference>
<evidence type="ECO:0000256" key="3">
    <source>
        <dbReference type="ARBA" id="ARBA00022692"/>
    </source>
</evidence>
<dbReference type="GO" id="GO:0016020">
    <property type="term" value="C:membrane"/>
    <property type="evidence" value="ECO:0007669"/>
    <property type="project" value="UniProtKB-SubCell"/>
</dbReference>
<evidence type="ECO:0000256" key="6">
    <source>
        <dbReference type="ARBA" id="ARBA00035673"/>
    </source>
</evidence>
<feature type="transmembrane region" description="Helical" evidence="9">
    <location>
        <begin position="65"/>
        <end position="82"/>
    </location>
</feature>
<sequence>MMCSCKRATYAYFIIPFNLATYGGLTYTLGIKLFTLPMISYTFAITVLAFYALARVEMFRTVPSYLGWAGVKLFMLVDFFIVCNETWSGEEAQFSGSVLTMTYYLAQLGIATSVFFC</sequence>
<keyword evidence="3 9" id="KW-0812">Transmembrane</keyword>
<evidence type="ECO:0000313" key="10">
    <source>
        <dbReference type="EMBL" id="CAL1527775.1"/>
    </source>
</evidence>
<evidence type="ECO:0000256" key="1">
    <source>
        <dbReference type="ARBA" id="ARBA00004141"/>
    </source>
</evidence>
<comment type="similarity">
    <text evidence="2">Belongs to the TMEM86 family.</text>
</comment>
<gene>
    <name evidence="10" type="ORF">GSLYS_00001945001</name>
</gene>
<dbReference type="Pfam" id="PF07947">
    <property type="entry name" value="YhhN"/>
    <property type="match status" value="1"/>
</dbReference>
<name>A0AAV2H2C7_LYMST</name>
<keyword evidence="11" id="KW-1185">Reference proteome</keyword>
<feature type="transmembrane region" description="Helical" evidence="9">
    <location>
        <begin position="33"/>
        <end position="53"/>
    </location>
</feature>
<evidence type="ECO:0000256" key="8">
    <source>
        <dbReference type="ARBA" id="ARBA00049560"/>
    </source>
</evidence>
<comment type="subcellular location">
    <subcellularLocation>
        <location evidence="1">Membrane</location>
        <topology evidence="1">Multi-pass membrane protein</topology>
    </subcellularLocation>
</comment>
<evidence type="ECO:0000313" key="11">
    <source>
        <dbReference type="Proteomes" id="UP001497497"/>
    </source>
</evidence>